<dbReference type="PANTHER" id="PTHR34957">
    <property type="entry name" value="NUCLEAR TRANSPORT FACTOR 2 (NTF2) FAMILY PROTEIN"/>
    <property type="match status" value="1"/>
</dbReference>
<dbReference type="PANTHER" id="PTHR34957:SF1">
    <property type="entry name" value="NUCLEAR TRANSPORT FACTOR 2 (NTF2) FAMILY PROTEIN"/>
    <property type="match status" value="1"/>
</dbReference>
<evidence type="ECO:0000259" key="1">
    <source>
        <dbReference type="Pfam" id="PF13474"/>
    </source>
</evidence>
<dbReference type="EMBL" id="LXQD01000163">
    <property type="protein sequence ID" value="RCJ34753.1"/>
    <property type="molecule type" value="Genomic_DNA"/>
</dbReference>
<comment type="caution">
    <text evidence="2">The sequence shown here is derived from an EMBL/GenBank/DDBJ whole genome shotgun (WGS) entry which is preliminary data.</text>
</comment>
<evidence type="ECO:0000313" key="3">
    <source>
        <dbReference type="Proteomes" id="UP000252107"/>
    </source>
</evidence>
<organism evidence="2 3">
    <name type="scientific">Nostoc minutum NIES-26</name>
    <dbReference type="NCBI Taxonomy" id="1844469"/>
    <lineage>
        <taxon>Bacteria</taxon>
        <taxon>Bacillati</taxon>
        <taxon>Cyanobacteriota</taxon>
        <taxon>Cyanophyceae</taxon>
        <taxon>Nostocales</taxon>
        <taxon>Nostocaceae</taxon>
        <taxon>Nostoc</taxon>
    </lineage>
</organism>
<protein>
    <submittedName>
        <fullName evidence="2">DUF4440 domain-containing protein</fullName>
    </submittedName>
</protein>
<accession>A0A367RGE4</accession>
<dbReference type="Gene3D" id="3.10.450.50">
    <property type="match status" value="1"/>
</dbReference>
<dbReference type="InterPro" id="IPR037401">
    <property type="entry name" value="SnoaL-like"/>
</dbReference>
<reference evidence="2" key="1">
    <citation type="submission" date="2016-04" db="EMBL/GenBank/DDBJ databases">
        <authorList>
            <person name="Tabuchi Yagui T.R."/>
        </authorList>
    </citation>
    <scope>NUCLEOTIDE SEQUENCE [LARGE SCALE GENOMIC DNA]</scope>
    <source>
        <strain evidence="2">NIES-26</strain>
    </source>
</reference>
<dbReference type="SUPFAM" id="SSF54427">
    <property type="entry name" value="NTF2-like"/>
    <property type="match status" value="1"/>
</dbReference>
<feature type="domain" description="SnoaL-like" evidence="1">
    <location>
        <begin position="5"/>
        <end position="125"/>
    </location>
</feature>
<proteinExistence type="predicted"/>
<name>A0A367RGE4_9NOSO</name>
<dbReference type="AlphaFoldDB" id="A0A367RGE4"/>
<dbReference type="Proteomes" id="UP000252107">
    <property type="component" value="Unassembled WGS sequence"/>
</dbReference>
<sequence>MTSEVLAANTAFYRAFEKKDIEEMSAVWSQVTGSFCIHPGRKVLRGWKDIRISWEQIFKSTAYLEINADIITTEVNDNIAYIVLIENVLQVVGGRRVEAQSMATNIFQLLGKKWYLVHHHGSPIIR</sequence>
<gene>
    <name evidence="2" type="ORF">A6770_16965</name>
</gene>
<dbReference type="Pfam" id="PF13474">
    <property type="entry name" value="SnoaL_3"/>
    <property type="match status" value="1"/>
</dbReference>
<keyword evidence="3" id="KW-1185">Reference proteome</keyword>
<evidence type="ECO:0000313" key="2">
    <source>
        <dbReference type="EMBL" id="RCJ34753.1"/>
    </source>
</evidence>
<dbReference type="InterPro" id="IPR032710">
    <property type="entry name" value="NTF2-like_dom_sf"/>
</dbReference>